<evidence type="ECO:0000256" key="2">
    <source>
        <dbReference type="PROSITE-ProRule" id="PRU00703"/>
    </source>
</evidence>
<evidence type="ECO:0000259" key="3">
    <source>
        <dbReference type="PROSITE" id="PS51371"/>
    </source>
</evidence>
<dbReference type="SMART" id="SM00116">
    <property type="entry name" value="CBS"/>
    <property type="match status" value="3"/>
</dbReference>
<dbReference type="SUPFAM" id="SSF69754">
    <property type="entry name" value="Ribosome binding protein Y (YfiA homologue)"/>
    <property type="match status" value="1"/>
</dbReference>
<evidence type="ECO:0000256" key="1">
    <source>
        <dbReference type="ARBA" id="ARBA00023122"/>
    </source>
</evidence>
<dbReference type="PANTHER" id="PTHR43080">
    <property type="entry name" value="CBS DOMAIN-CONTAINING PROTEIN CBSX3, MITOCHONDRIAL"/>
    <property type="match status" value="1"/>
</dbReference>
<accession>A0A1G2R0C4</accession>
<dbReference type="Proteomes" id="UP000178092">
    <property type="component" value="Unassembled WGS sequence"/>
</dbReference>
<gene>
    <name evidence="4" type="ORF">A3C04_02290</name>
</gene>
<dbReference type="InterPro" id="IPR046342">
    <property type="entry name" value="CBS_dom_sf"/>
</dbReference>
<dbReference type="Gene3D" id="3.10.580.10">
    <property type="entry name" value="CBS-domain"/>
    <property type="match status" value="2"/>
</dbReference>
<feature type="domain" description="CBS" evidence="3">
    <location>
        <begin position="232"/>
        <end position="290"/>
    </location>
</feature>
<name>A0A1G2R0C4_9BACT</name>
<dbReference type="PROSITE" id="PS51371">
    <property type="entry name" value="CBS"/>
    <property type="match status" value="3"/>
</dbReference>
<sequence length="389" mass="43261">MTNSSSFPTLADIQKAILSADRVFKCSPNDLLDTAFSKTKSSHDAVFVFDPAGDFMGVVSPSYSLFQKRYPFNTKVKSCLIGPPHITMATPLAHIADFMAHSRIYTLPIFSSNGKVSGIITARKLLKATLQYPELFAQLAKNLRPDAVPLAPISSTAKSVYQIIRAKKYSRVVVVDENGKLAGLVTRHDLQLPLIKPTTHQRFRTGGKGNTRDYTFGIEKESRLDSPITQFIQHNVFALGDQTPKQDIARQLIASDTNSVVLLNSESKPTGIISMRHLLQALANAQPVAESPILFTNSAKLAESEMAPLQEAAERLEQKMAKRSPLQRMEITIRESRTQHHTPIEFEIALHVLFYSGKTLFADAKDKDLYQAMHEAIKKVEAQARKEKD</sequence>
<dbReference type="AlphaFoldDB" id="A0A1G2R0C4"/>
<dbReference type="EMBL" id="MHTV01000042">
    <property type="protein sequence ID" value="OHA65722.1"/>
    <property type="molecule type" value="Genomic_DNA"/>
</dbReference>
<dbReference type="Pfam" id="PF00571">
    <property type="entry name" value="CBS"/>
    <property type="match status" value="3"/>
</dbReference>
<dbReference type="CDD" id="cd02205">
    <property type="entry name" value="CBS_pair_SF"/>
    <property type="match status" value="2"/>
</dbReference>
<comment type="caution">
    <text evidence="4">The sequence shown here is derived from an EMBL/GenBank/DDBJ whole genome shotgun (WGS) entry which is preliminary data.</text>
</comment>
<evidence type="ECO:0000313" key="5">
    <source>
        <dbReference type="Proteomes" id="UP000178092"/>
    </source>
</evidence>
<dbReference type="InterPro" id="IPR051257">
    <property type="entry name" value="Diverse_CBS-Domain"/>
</dbReference>
<organism evidence="4 5">
    <name type="scientific">Candidatus Wildermuthbacteria bacterium RIFCSPHIGHO2_02_FULL_45_25</name>
    <dbReference type="NCBI Taxonomy" id="1802450"/>
    <lineage>
        <taxon>Bacteria</taxon>
        <taxon>Candidatus Wildermuthiibacteriota</taxon>
    </lineage>
</organism>
<dbReference type="InterPro" id="IPR036567">
    <property type="entry name" value="RHF-like"/>
</dbReference>
<dbReference type="InterPro" id="IPR003489">
    <property type="entry name" value="RHF/RaiA"/>
</dbReference>
<feature type="domain" description="CBS" evidence="3">
    <location>
        <begin position="76"/>
        <end position="139"/>
    </location>
</feature>
<keyword evidence="1 2" id="KW-0129">CBS domain</keyword>
<dbReference type="Pfam" id="PF02482">
    <property type="entry name" value="Ribosomal_S30AE"/>
    <property type="match status" value="1"/>
</dbReference>
<feature type="domain" description="CBS" evidence="3">
    <location>
        <begin position="143"/>
        <end position="202"/>
    </location>
</feature>
<proteinExistence type="predicted"/>
<dbReference type="PANTHER" id="PTHR43080:SF2">
    <property type="entry name" value="CBS DOMAIN-CONTAINING PROTEIN"/>
    <property type="match status" value="1"/>
</dbReference>
<reference evidence="4 5" key="1">
    <citation type="journal article" date="2016" name="Nat. Commun.">
        <title>Thousands of microbial genomes shed light on interconnected biogeochemical processes in an aquifer system.</title>
        <authorList>
            <person name="Anantharaman K."/>
            <person name="Brown C.T."/>
            <person name="Hug L.A."/>
            <person name="Sharon I."/>
            <person name="Castelle C.J."/>
            <person name="Probst A.J."/>
            <person name="Thomas B.C."/>
            <person name="Singh A."/>
            <person name="Wilkins M.J."/>
            <person name="Karaoz U."/>
            <person name="Brodie E.L."/>
            <person name="Williams K.H."/>
            <person name="Hubbard S.S."/>
            <person name="Banfield J.F."/>
        </authorList>
    </citation>
    <scope>NUCLEOTIDE SEQUENCE [LARGE SCALE GENOMIC DNA]</scope>
</reference>
<evidence type="ECO:0000313" key="4">
    <source>
        <dbReference type="EMBL" id="OHA65722.1"/>
    </source>
</evidence>
<protein>
    <recommendedName>
        <fullName evidence="3">CBS domain-containing protein</fullName>
    </recommendedName>
</protein>
<dbReference type="SUPFAM" id="SSF54631">
    <property type="entry name" value="CBS-domain pair"/>
    <property type="match status" value="2"/>
</dbReference>
<dbReference type="InterPro" id="IPR000644">
    <property type="entry name" value="CBS_dom"/>
</dbReference>
<dbReference type="Gene3D" id="3.30.160.100">
    <property type="entry name" value="Ribosome hibernation promotion factor-like"/>
    <property type="match status" value="1"/>
</dbReference>